<dbReference type="GO" id="GO:0016020">
    <property type="term" value="C:membrane"/>
    <property type="evidence" value="ECO:0007669"/>
    <property type="project" value="UniProtKB-SubCell"/>
</dbReference>
<keyword evidence="6 8" id="KW-0472">Membrane</keyword>
<feature type="transmembrane region" description="Helical" evidence="8">
    <location>
        <begin position="341"/>
        <end position="361"/>
    </location>
</feature>
<feature type="transmembrane region" description="Helical" evidence="8">
    <location>
        <begin position="146"/>
        <end position="170"/>
    </location>
</feature>
<dbReference type="PANTHER" id="PTHR11958">
    <property type="entry name" value="SODIUM/DICARBOXYLATE SYMPORTER-RELATED"/>
    <property type="match status" value="1"/>
</dbReference>
<feature type="transmembrane region" description="Helical" evidence="8">
    <location>
        <begin position="235"/>
        <end position="261"/>
    </location>
</feature>
<feature type="transmembrane region" description="Helical" evidence="8">
    <location>
        <begin position="57"/>
        <end position="76"/>
    </location>
</feature>
<accession>A0A846MRD9</accession>
<reference evidence="9 10" key="1">
    <citation type="submission" date="2020-03" db="EMBL/GenBank/DDBJ databases">
        <title>Genomic Encyclopedia of Type Strains, Phase IV (KMG-IV): sequencing the most valuable type-strain genomes for metagenomic binning, comparative biology and taxonomic classification.</title>
        <authorList>
            <person name="Goeker M."/>
        </authorList>
    </citation>
    <scope>NUCLEOTIDE SEQUENCE [LARGE SCALE GENOMIC DNA]</scope>
    <source>
        <strain evidence="9 10">DSM 5718</strain>
    </source>
</reference>
<keyword evidence="3 8" id="KW-0812">Transmembrane</keyword>
<dbReference type="InterPro" id="IPR001991">
    <property type="entry name" value="Na-dicarboxylate_symporter"/>
</dbReference>
<comment type="caution">
    <text evidence="9">The sequence shown here is derived from an EMBL/GenBank/DDBJ whole genome shotgun (WGS) entry which is preliminary data.</text>
</comment>
<dbReference type="PRINTS" id="PR00173">
    <property type="entry name" value="EDTRNSPORT"/>
</dbReference>
<dbReference type="AlphaFoldDB" id="A0A846MRD9"/>
<keyword evidence="4" id="KW-0769">Symport</keyword>
<gene>
    <name evidence="9" type="ORF">FHS56_001538</name>
</gene>
<evidence type="ECO:0000256" key="7">
    <source>
        <dbReference type="ARBA" id="ARBA00023180"/>
    </source>
</evidence>
<dbReference type="InterPro" id="IPR036458">
    <property type="entry name" value="Na:dicarbo_symporter_sf"/>
</dbReference>
<evidence type="ECO:0000256" key="6">
    <source>
        <dbReference type="ARBA" id="ARBA00023136"/>
    </source>
</evidence>
<dbReference type="RefSeq" id="WP_166919304.1">
    <property type="nucleotide sequence ID" value="NZ_JAASRN010000002.1"/>
</dbReference>
<evidence type="ECO:0000256" key="5">
    <source>
        <dbReference type="ARBA" id="ARBA00022989"/>
    </source>
</evidence>
<keyword evidence="10" id="KW-1185">Reference proteome</keyword>
<organism evidence="9 10">
    <name type="scientific">Thermonema lapsum</name>
    <dbReference type="NCBI Taxonomy" id="28195"/>
    <lineage>
        <taxon>Bacteria</taxon>
        <taxon>Pseudomonadati</taxon>
        <taxon>Bacteroidota</taxon>
        <taxon>Cytophagia</taxon>
        <taxon>Cytophagales</taxon>
        <taxon>Thermonemataceae</taxon>
        <taxon>Thermonema</taxon>
    </lineage>
</organism>
<dbReference type="SUPFAM" id="SSF118215">
    <property type="entry name" value="Proton glutamate symport protein"/>
    <property type="match status" value="1"/>
</dbReference>
<evidence type="ECO:0000256" key="1">
    <source>
        <dbReference type="ARBA" id="ARBA00004141"/>
    </source>
</evidence>
<dbReference type="Proteomes" id="UP000537126">
    <property type="component" value="Unassembled WGS sequence"/>
</dbReference>
<feature type="transmembrane region" description="Helical" evidence="8">
    <location>
        <begin position="367"/>
        <end position="389"/>
    </location>
</feature>
<dbReference type="Pfam" id="PF00375">
    <property type="entry name" value="SDF"/>
    <property type="match status" value="1"/>
</dbReference>
<protein>
    <submittedName>
        <fullName evidence="9">Na+/H+-dicarboxylate symporter</fullName>
    </submittedName>
</protein>
<dbReference type="GO" id="GO:0015293">
    <property type="term" value="F:symporter activity"/>
    <property type="evidence" value="ECO:0007669"/>
    <property type="project" value="UniProtKB-KW"/>
</dbReference>
<dbReference type="PANTHER" id="PTHR11958:SF63">
    <property type="entry name" value="AMINO ACID TRANSPORTER"/>
    <property type="match status" value="1"/>
</dbReference>
<evidence type="ECO:0000256" key="8">
    <source>
        <dbReference type="SAM" id="Phobius"/>
    </source>
</evidence>
<name>A0A846MRD9_9BACT</name>
<dbReference type="Gene3D" id="1.10.3860.10">
    <property type="entry name" value="Sodium:dicarboxylate symporter"/>
    <property type="match status" value="1"/>
</dbReference>
<proteinExistence type="predicted"/>
<evidence type="ECO:0000313" key="10">
    <source>
        <dbReference type="Proteomes" id="UP000537126"/>
    </source>
</evidence>
<feature type="transmembrane region" description="Helical" evidence="8">
    <location>
        <begin position="88"/>
        <end position="109"/>
    </location>
</feature>
<dbReference type="InterPro" id="IPR018107">
    <property type="entry name" value="Na-dicarboxylate_symporter_CS"/>
</dbReference>
<dbReference type="PROSITE" id="PS00714">
    <property type="entry name" value="NA_DICARBOXYL_SYMP_2"/>
    <property type="match status" value="1"/>
</dbReference>
<sequence length="424" mass="45133">MSLSSKNSKGILAFYQKNLFAFILIALIAGVGVGYQLPQQAGLFTWMGELFIRGLKMVIVPLILSSIISGVSNLGQSNSLGRLTLKTLGYYLITSLLAILTGLLLVNLIEPGVGAPIPSTTESLPELSSEGASLKDTLLRMVPSNVFAAFSQGEMLSTIFFAVLFGVFLTKVNEERYRTVLSDFFNATFEVMMGITMLVILFTPLGVFGLVVDVVAEQAGDTVRLTQMAASLGKYMLTVIGGLIVHAFVTLPLLVLLLAGINPVQHFRAMLTPLITAFSTSSSGATLPLTMEALEHKAGIPNHIVSFTIPLGATINMDGTALYECVAAMFIAQAYGIELDFWQQMVVVITALLASIGAAGIPMAGLVMISVILNAVGLPLEGVGMILAVDRILDMMRTAVNVWSDSCVAAIIAHSERKSIHNAA</sequence>
<feature type="transmembrane region" description="Helical" evidence="8">
    <location>
        <begin position="20"/>
        <end position="37"/>
    </location>
</feature>
<keyword evidence="5 8" id="KW-1133">Transmembrane helix</keyword>
<evidence type="ECO:0000313" key="9">
    <source>
        <dbReference type="EMBL" id="NIK74025.1"/>
    </source>
</evidence>
<evidence type="ECO:0000256" key="3">
    <source>
        <dbReference type="ARBA" id="ARBA00022692"/>
    </source>
</evidence>
<keyword evidence="7" id="KW-0325">Glycoprotein</keyword>
<evidence type="ECO:0000256" key="2">
    <source>
        <dbReference type="ARBA" id="ARBA00022448"/>
    </source>
</evidence>
<dbReference type="InterPro" id="IPR050746">
    <property type="entry name" value="DAACS"/>
</dbReference>
<dbReference type="EMBL" id="JAASRN010000002">
    <property type="protein sequence ID" value="NIK74025.1"/>
    <property type="molecule type" value="Genomic_DNA"/>
</dbReference>
<comment type="subcellular location">
    <subcellularLocation>
        <location evidence="1">Membrane</location>
        <topology evidence="1">Multi-pass membrane protein</topology>
    </subcellularLocation>
</comment>
<feature type="transmembrane region" description="Helical" evidence="8">
    <location>
        <begin position="191"/>
        <end position="215"/>
    </location>
</feature>
<evidence type="ECO:0000256" key="4">
    <source>
        <dbReference type="ARBA" id="ARBA00022847"/>
    </source>
</evidence>
<keyword evidence="2" id="KW-0813">Transport</keyword>
<dbReference type="GO" id="GO:1902475">
    <property type="term" value="P:L-alpha-amino acid transmembrane transport"/>
    <property type="evidence" value="ECO:0007669"/>
    <property type="project" value="UniProtKB-ARBA"/>
</dbReference>